<dbReference type="AlphaFoldDB" id="A9P1H3"/>
<name>A9P1H3_PICSI</name>
<proteinExistence type="evidence at transcript level"/>
<accession>A9P1H3</accession>
<reference evidence="1" key="1">
    <citation type="journal article" date="2008" name="BMC Genomics">
        <title>A conifer genomics resource of 200,000 spruce (Picea spp.) ESTs and 6,464 high-quality, sequence-finished full-length cDNAs for Sitka spruce (Picea sitchensis).</title>
        <authorList>
            <person name="Ralph S.G."/>
            <person name="Chun H.J."/>
            <person name="Kolosova N."/>
            <person name="Cooper D."/>
            <person name="Oddy C."/>
            <person name="Ritland C.E."/>
            <person name="Kirkpatrick R."/>
            <person name="Moore R."/>
            <person name="Barber S."/>
            <person name="Holt R.A."/>
            <person name="Jones S.J."/>
            <person name="Marra M.A."/>
            <person name="Douglas C.J."/>
            <person name="Ritland K."/>
            <person name="Bohlmann J."/>
        </authorList>
    </citation>
    <scope>NUCLEOTIDE SEQUENCE</scope>
    <source>
        <tissue evidence="1">Green portion of the leader tissue</tissue>
    </source>
</reference>
<organism evidence="1">
    <name type="scientific">Picea sitchensis</name>
    <name type="common">Sitka spruce</name>
    <name type="synonym">Pinus sitchensis</name>
    <dbReference type="NCBI Taxonomy" id="3332"/>
    <lineage>
        <taxon>Eukaryota</taxon>
        <taxon>Viridiplantae</taxon>
        <taxon>Streptophyta</taxon>
        <taxon>Embryophyta</taxon>
        <taxon>Tracheophyta</taxon>
        <taxon>Spermatophyta</taxon>
        <taxon>Pinopsida</taxon>
        <taxon>Pinidae</taxon>
        <taxon>Conifers I</taxon>
        <taxon>Pinales</taxon>
        <taxon>Pinaceae</taxon>
        <taxon>Picea</taxon>
    </lineage>
</organism>
<sequence>MTSCFDYYQAFLNPSGIAWPFFDFEDKKLQSDVTNHLPDRQNMEFAPGNGLAVSDSCEAIAAQAINLSNAGDDALLYLYESTMESLALQEIINPTMISNGQEAATDICGPSLGVDYGERVVFPVPKSTGRKEIMGCNANNLVSHTRDDGKNWLR</sequence>
<dbReference type="EMBL" id="EF087495">
    <property type="protein sequence ID" value="ABK26734.1"/>
    <property type="molecule type" value="mRNA"/>
</dbReference>
<evidence type="ECO:0000313" key="1">
    <source>
        <dbReference type="EMBL" id="ABK26734.1"/>
    </source>
</evidence>
<protein>
    <submittedName>
        <fullName evidence="1">Uncharacterized protein</fullName>
    </submittedName>
</protein>